<dbReference type="EMBL" id="BPLQ01007064">
    <property type="protein sequence ID" value="GIY27596.1"/>
    <property type="molecule type" value="Genomic_DNA"/>
</dbReference>
<name>A0AAV4S4W9_9ARAC</name>
<evidence type="ECO:0000313" key="1">
    <source>
        <dbReference type="EMBL" id="GIY27596.1"/>
    </source>
</evidence>
<accession>A0AAV4S4W9</accession>
<proteinExistence type="predicted"/>
<organism evidence="1 2">
    <name type="scientific">Caerostris darwini</name>
    <dbReference type="NCBI Taxonomy" id="1538125"/>
    <lineage>
        <taxon>Eukaryota</taxon>
        <taxon>Metazoa</taxon>
        <taxon>Ecdysozoa</taxon>
        <taxon>Arthropoda</taxon>
        <taxon>Chelicerata</taxon>
        <taxon>Arachnida</taxon>
        <taxon>Araneae</taxon>
        <taxon>Araneomorphae</taxon>
        <taxon>Entelegynae</taxon>
        <taxon>Araneoidea</taxon>
        <taxon>Araneidae</taxon>
        <taxon>Caerostris</taxon>
    </lineage>
</organism>
<sequence length="162" mass="18764">MWRGKHLLGGRSDFCTYHAEASWRVMDLPSPYDGWAKDSNCVLVIHIIRITFREDSDEHRRISHVGFRQSDIRAFRITASFDKLLILTPFPRSRIILPAGGGFDIHNVLVLPDRQTIRSNSQQQKKRGNSNKRRDIRGVTGKYQGFFFFAQELSPRFCALVE</sequence>
<evidence type="ECO:0000313" key="2">
    <source>
        <dbReference type="Proteomes" id="UP001054837"/>
    </source>
</evidence>
<keyword evidence="2" id="KW-1185">Reference proteome</keyword>
<protein>
    <recommendedName>
        <fullName evidence="3">CUB domain-containing protein</fullName>
    </recommendedName>
</protein>
<reference evidence="1 2" key="1">
    <citation type="submission" date="2021-06" db="EMBL/GenBank/DDBJ databases">
        <title>Caerostris darwini draft genome.</title>
        <authorList>
            <person name="Kono N."/>
            <person name="Arakawa K."/>
        </authorList>
    </citation>
    <scope>NUCLEOTIDE SEQUENCE [LARGE SCALE GENOMIC DNA]</scope>
</reference>
<dbReference type="AlphaFoldDB" id="A0AAV4S4W9"/>
<evidence type="ECO:0008006" key="3">
    <source>
        <dbReference type="Google" id="ProtNLM"/>
    </source>
</evidence>
<gene>
    <name evidence="1" type="ORF">CDAR_497581</name>
</gene>
<comment type="caution">
    <text evidence="1">The sequence shown here is derived from an EMBL/GenBank/DDBJ whole genome shotgun (WGS) entry which is preliminary data.</text>
</comment>
<dbReference type="Proteomes" id="UP001054837">
    <property type="component" value="Unassembled WGS sequence"/>
</dbReference>